<protein>
    <recommendedName>
        <fullName evidence="4">C-type lectin domain-containing protein</fullName>
    </recommendedName>
</protein>
<feature type="domain" description="C-type lectin" evidence="4">
    <location>
        <begin position="128"/>
        <end position="256"/>
    </location>
</feature>
<dbReference type="PROSITE" id="PS00615">
    <property type="entry name" value="C_TYPE_LECTIN_1"/>
    <property type="match status" value="1"/>
</dbReference>
<feature type="transmembrane region" description="Helical" evidence="3">
    <location>
        <begin position="62"/>
        <end position="80"/>
    </location>
</feature>
<dbReference type="CDD" id="cd03590">
    <property type="entry name" value="CLECT_DC-SIGN_like"/>
    <property type="match status" value="1"/>
</dbReference>
<keyword evidence="2" id="KW-1015">Disulfide bond</keyword>
<evidence type="ECO:0000256" key="2">
    <source>
        <dbReference type="ARBA" id="ARBA00023157"/>
    </source>
</evidence>
<dbReference type="InterPro" id="IPR016187">
    <property type="entry name" value="CTDL_fold"/>
</dbReference>
<evidence type="ECO:0000256" key="1">
    <source>
        <dbReference type="ARBA" id="ARBA00022734"/>
    </source>
</evidence>
<dbReference type="PANTHER" id="PTHR22803">
    <property type="entry name" value="MANNOSE, PHOSPHOLIPASE, LECTIN RECEPTOR RELATED"/>
    <property type="match status" value="1"/>
</dbReference>
<dbReference type="InterPro" id="IPR018378">
    <property type="entry name" value="C-type_lectin_CS"/>
</dbReference>
<reference evidence="5" key="1">
    <citation type="submission" date="2025-08" db="UniProtKB">
        <authorList>
            <consortium name="Ensembl"/>
        </authorList>
    </citation>
    <scope>IDENTIFICATION</scope>
</reference>
<sequence>MAEENIYANVPRTERQLKDFEVEAPQRRPKVTVKKVALVVVIVLLVTAVATCVGVIGELHFTAAAVVLLTHMSVYLVHYNRASKINTETMAETTTLSVDYSTGIKTTPKEMTTVPPCVVRCDAGWELNGKKCYYFSSNKLPWTNSRNMCGSLSGHLVKIESREEQTFLLSKLPLGAWFWIGLTDSETEGQWKWTDGSPLNQSLTFWWREPDDWTGPNAEFLEGEDCAIILPKEECLLEKICWRDVYCGHSLKFICEKEPTCVLK</sequence>
<dbReference type="InterPro" id="IPR001304">
    <property type="entry name" value="C-type_lectin-like"/>
</dbReference>
<evidence type="ECO:0000259" key="4">
    <source>
        <dbReference type="PROSITE" id="PS50041"/>
    </source>
</evidence>
<dbReference type="InterPro" id="IPR016186">
    <property type="entry name" value="C-type_lectin-like/link_sf"/>
</dbReference>
<dbReference type="InterPro" id="IPR033989">
    <property type="entry name" value="CD209-like_CTLD"/>
</dbReference>
<dbReference type="Proteomes" id="UP000694523">
    <property type="component" value="Unplaced"/>
</dbReference>
<reference evidence="5" key="2">
    <citation type="submission" date="2025-09" db="UniProtKB">
        <authorList>
            <consortium name="Ensembl"/>
        </authorList>
    </citation>
    <scope>IDENTIFICATION</scope>
</reference>
<dbReference type="Pfam" id="PF00059">
    <property type="entry name" value="Lectin_C"/>
    <property type="match status" value="1"/>
</dbReference>
<organism evidence="5 6">
    <name type="scientific">Neogobius melanostomus</name>
    <name type="common">round goby</name>
    <dbReference type="NCBI Taxonomy" id="47308"/>
    <lineage>
        <taxon>Eukaryota</taxon>
        <taxon>Metazoa</taxon>
        <taxon>Chordata</taxon>
        <taxon>Craniata</taxon>
        <taxon>Vertebrata</taxon>
        <taxon>Euteleostomi</taxon>
        <taxon>Actinopterygii</taxon>
        <taxon>Neopterygii</taxon>
        <taxon>Teleostei</taxon>
        <taxon>Neoteleostei</taxon>
        <taxon>Acanthomorphata</taxon>
        <taxon>Gobiaria</taxon>
        <taxon>Gobiiformes</taxon>
        <taxon>Gobioidei</taxon>
        <taxon>Gobiidae</taxon>
        <taxon>Benthophilinae</taxon>
        <taxon>Neogobiini</taxon>
        <taxon>Neogobius</taxon>
    </lineage>
</organism>
<feature type="transmembrane region" description="Helical" evidence="3">
    <location>
        <begin position="36"/>
        <end position="56"/>
    </location>
</feature>
<keyword evidence="3" id="KW-0472">Membrane</keyword>
<keyword evidence="3" id="KW-1133">Transmembrane helix</keyword>
<dbReference type="InterPro" id="IPR050111">
    <property type="entry name" value="C-type_lectin/snaclec_domain"/>
</dbReference>
<evidence type="ECO:0000313" key="5">
    <source>
        <dbReference type="Ensembl" id="ENSNMLP00000011365.1"/>
    </source>
</evidence>
<evidence type="ECO:0000256" key="3">
    <source>
        <dbReference type="SAM" id="Phobius"/>
    </source>
</evidence>
<accession>A0A8C6SUZ3</accession>
<evidence type="ECO:0000313" key="6">
    <source>
        <dbReference type="Proteomes" id="UP000694523"/>
    </source>
</evidence>
<keyword evidence="6" id="KW-1185">Reference proteome</keyword>
<keyword evidence="1" id="KW-0430">Lectin</keyword>
<dbReference type="Gene3D" id="3.10.100.10">
    <property type="entry name" value="Mannose-Binding Protein A, subunit A"/>
    <property type="match status" value="1"/>
</dbReference>
<dbReference type="AlphaFoldDB" id="A0A8C6SUZ3"/>
<dbReference type="Ensembl" id="ENSNMLT00000012854.1">
    <property type="protein sequence ID" value="ENSNMLP00000011365.1"/>
    <property type="gene ID" value="ENSNMLG00000007781.1"/>
</dbReference>
<dbReference type="GO" id="GO:0030246">
    <property type="term" value="F:carbohydrate binding"/>
    <property type="evidence" value="ECO:0007669"/>
    <property type="project" value="UniProtKB-KW"/>
</dbReference>
<dbReference type="SMART" id="SM00034">
    <property type="entry name" value="CLECT"/>
    <property type="match status" value="1"/>
</dbReference>
<proteinExistence type="predicted"/>
<keyword evidence="3" id="KW-0812">Transmembrane</keyword>
<name>A0A8C6SUZ3_9GOBI</name>
<dbReference type="PROSITE" id="PS50041">
    <property type="entry name" value="C_TYPE_LECTIN_2"/>
    <property type="match status" value="1"/>
</dbReference>
<dbReference type="SUPFAM" id="SSF56436">
    <property type="entry name" value="C-type lectin-like"/>
    <property type="match status" value="1"/>
</dbReference>